<feature type="domain" description="Condensation" evidence="1">
    <location>
        <begin position="6"/>
        <end position="410"/>
    </location>
</feature>
<dbReference type="InterPro" id="IPR023213">
    <property type="entry name" value="CAT-like_dom_sf"/>
</dbReference>
<dbReference type="HOGENOM" id="CLU_647247_0_0_1"/>
<dbReference type="OMA" id="TELIGPC"/>
<reference evidence="3" key="1">
    <citation type="journal article" date="2014" name="Genome Announc.">
        <title>Draft genome sequence of Colletotrichum sublineola, a destructive pathogen of cultivated sorghum.</title>
        <authorList>
            <person name="Baroncelli R."/>
            <person name="Sanz-Martin J.M."/>
            <person name="Rech G.E."/>
            <person name="Sukno S.A."/>
            <person name="Thon M.R."/>
        </authorList>
    </citation>
    <scope>NUCLEOTIDE SEQUENCE [LARGE SCALE GENOMIC DNA]</scope>
    <source>
        <strain evidence="3">TX430BB</strain>
    </source>
</reference>
<keyword evidence="3" id="KW-1185">Reference proteome</keyword>
<comment type="caution">
    <text evidence="2">The sequence shown here is derived from an EMBL/GenBank/DDBJ whole genome shotgun (WGS) entry which is preliminary data.</text>
</comment>
<dbReference type="GO" id="GO:0031177">
    <property type="term" value="F:phosphopantetheine binding"/>
    <property type="evidence" value="ECO:0007669"/>
    <property type="project" value="TreeGrafter"/>
</dbReference>
<dbReference type="GO" id="GO:0044550">
    <property type="term" value="P:secondary metabolite biosynthetic process"/>
    <property type="evidence" value="ECO:0007669"/>
    <property type="project" value="TreeGrafter"/>
</dbReference>
<protein>
    <recommendedName>
        <fullName evidence="1">Condensation domain-containing protein</fullName>
    </recommendedName>
</protein>
<dbReference type="PANTHER" id="PTHR45527:SF1">
    <property type="entry name" value="FATTY ACID SYNTHASE"/>
    <property type="match status" value="1"/>
</dbReference>
<evidence type="ECO:0000313" key="3">
    <source>
        <dbReference type="Proteomes" id="UP000027238"/>
    </source>
</evidence>
<dbReference type="InterPro" id="IPR001242">
    <property type="entry name" value="Condensation_dom"/>
</dbReference>
<dbReference type="Gene3D" id="3.30.559.30">
    <property type="entry name" value="Nonribosomal peptide synthetase, condensation domain"/>
    <property type="match status" value="1"/>
</dbReference>
<proteinExistence type="predicted"/>
<dbReference type="GO" id="GO:0005737">
    <property type="term" value="C:cytoplasm"/>
    <property type="evidence" value="ECO:0007669"/>
    <property type="project" value="TreeGrafter"/>
</dbReference>
<dbReference type="GO" id="GO:0043041">
    <property type="term" value="P:amino acid activation for nonribosomal peptide biosynthetic process"/>
    <property type="evidence" value="ECO:0007669"/>
    <property type="project" value="TreeGrafter"/>
</dbReference>
<dbReference type="AlphaFoldDB" id="A0A066Y103"/>
<name>A0A066Y103_COLSU</name>
<dbReference type="eggNOG" id="KOG1178">
    <property type="taxonomic scope" value="Eukaryota"/>
</dbReference>
<dbReference type="PANTHER" id="PTHR45527">
    <property type="entry name" value="NONRIBOSOMAL PEPTIDE SYNTHETASE"/>
    <property type="match status" value="1"/>
</dbReference>
<organism evidence="2 3">
    <name type="scientific">Colletotrichum sublineola</name>
    <name type="common">Sorghum anthracnose fungus</name>
    <dbReference type="NCBI Taxonomy" id="1173701"/>
    <lineage>
        <taxon>Eukaryota</taxon>
        <taxon>Fungi</taxon>
        <taxon>Dikarya</taxon>
        <taxon>Ascomycota</taxon>
        <taxon>Pezizomycotina</taxon>
        <taxon>Sordariomycetes</taxon>
        <taxon>Hypocreomycetidae</taxon>
        <taxon>Glomerellales</taxon>
        <taxon>Glomerellaceae</taxon>
        <taxon>Colletotrichum</taxon>
        <taxon>Colletotrichum graminicola species complex</taxon>
    </lineage>
</organism>
<accession>A0A066Y103</accession>
<dbReference type="CDD" id="cd19542">
    <property type="entry name" value="CT_NRPS-like"/>
    <property type="match status" value="1"/>
</dbReference>
<dbReference type="Proteomes" id="UP000027238">
    <property type="component" value="Unassembled WGS sequence"/>
</dbReference>
<dbReference type="SUPFAM" id="SSF52777">
    <property type="entry name" value="CoA-dependent acyltransferases"/>
    <property type="match status" value="2"/>
</dbReference>
<sequence length="424" mass="47858">MLGLVYPCPPGQAEFLKQGSRREQAWVVQATRRMPATADQDTWIRSTSALAKVDDILRTSWLQVSETDWVGLVLRSSQLDLTLVRCQDEAEGASVIESTWNGRFAFGKPFIRYVIITYPDGTWDLVTKMDHAVYDGTLLRIFDGHFAAILRDQPIPRHTPFKDFAFHLYELDKSKDLNYWQKRLHNWRGSDLVEQPTWASVSAPLCNSVIRRPLPKADIDQIATDMGVTPAFVFQGAFQIWLSQATASRDVAFDYLLTGRNVDLPDPQTINGTTANFLPVRIDIDPEEPLTSLLQRTQDDFWVMTDHGSVGLDQIYKAAKLEREAVGNRVLFIYQPFEPAPPNDPNADARWLVLPKCKVQMPAPYAMMVEVHKAPGKTFSLKMGYDDTVLNQEEANTIADGIVKSIEKVTCKNGNVIEKRVGDL</sequence>
<gene>
    <name evidence="2" type="ORF">CSUB01_12180</name>
</gene>
<dbReference type="Pfam" id="PF00668">
    <property type="entry name" value="Condensation"/>
    <property type="match status" value="1"/>
</dbReference>
<evidence type="ECO:0000313" key="2">
    <source>
        <dbReference type="EMBL" id="KDN71905.1"/>
    </source>
</evidence>
<dbReference type="EMBL" id="JMSE01000097">
    <property type="protein sequence ID" value="KDN71905.1"/>
    <property type="molecule type" value="Genomic_DNA"/>
</dbReference>
<evidence type="ECO:0000259" key="1">
    <source>
        <dbReference type="Pfam" id="PF00668"/>
    </source>
</evidence>
<dbReference type="OrthoDB" id="416786at2759"/>
<dbReference type="Gene3D" id="3.30.559.10">
    <property type="entry name" value="Chloramphenicol acetyltransferase-like domain"/>
    <property type="match status" value="1"/>
</dbReference>
<dbReference type="STRING" id="1173701.A0A066Y103"/>
<dbReference type="GO" id="GO:0003824">
    <property type="term" value="F:catalytic activity"/>
    <property type="evidence" value="ECO:0007669"/>
    <property type="project" value="InterPro"/>
</dbReference>